<dbReference type="SUPFAM" id="SSF55681">
    <property type="entry name" value="Class II aaRS and biotin synthetases"/>
    <property type="match status" value="1"/>
</dbReference>
<dbReference type="OrthoDB" id="9766088at2"/>
<dbReference type="GO" id="GO:0070981">
    <property type="term" value="P:L-asparagine biosynthetic process"/>
    <property type="evidence" value="ECO:0007669"/>
    <property type="project" value="UniProtKB-UniRule"/>
</dbReference>
<comment type="pathway">
    <text evidence="7">Amino-acid biosynthesis; L-asparagine biosynthesis; L-asparagine from L-aspartate (ammonia route): step 1/1.</text>
</comment>
<evidence type="ECO:0000313" key="10">
    <source>
        <dbReference type="EMBL" id="RSD26915.1"/>
    </source>
</evidence>
<dbReference type="Gene3D" id="3.30.930.10">
    <property type="entry name" value="Bira Bifunctional Protein, Domain 2"/>
    <property type="match status" value="1"/>
</dbReference>
<evidence type="ECO:0000256" key="7">
    <source>
        <dbReference type="HAMAP-Rule" id="MF_00555"/>
    </source>
</evidence>
<keyword evidence="2 7" id="KW-0436">Ligase</keyword>
<dbReference type="EMBL" id="RSFW01000014">
    <property type="protein sequence ID" value="RSD26915.1"/>
    <property type="molecule type" value="Genomic_DNA"/>
</dbReference>
<keyword evidence="3 7" id="KW-0028">Amino-acid biosynthesis</keyword>
<sequence length="337" mass="38969">MNELYNAALKYQSKLNLRETEIAIKKTKDFFENSLAEALDLTRVSAPIFIRGGKGINDDLAGKERIVSFDALDVKNERLEIVQSLAKWKRLALKRYGFIHGEGLYTDMNAIRRDETLDHLHSLYVDQWDWEKTISRKQRNMTMLRTTVEKIYEVIKKTESMVARLHPVLLPILPKKVSFISSQELEDLYPELTPKEREDKITEKLGAVFVTQIGHDLRSGKKHDSRSPDYDDWNLNGDLLLWYPPLGRAIEITSMGVRVDEKTLIEQLKLAGEEQRLQLEYHQALLNKELPYTIGGGIGQSRLCMLLLQKIHIGEVQVSVWNEETIEECSKRNIHLL</sequence>
<name>A0A427TR93_9BACI</name>
<evidence type="ECO:0000259" key="9">
    <source>
        <dbReference type="PROSITE" id="PS50862"/>
    </source>
</evidence>
<evidence type="ECO:0000256" key="1">
    <source>
        <dbReference type="ARBA" id="ARBA00022490"/>
    </source>
</evidence>
<gene>
    <name evidence="7" type="primary">asnA</name>
    <name evidence="10" type="ORF">EJA10_12945</name>
</gene>
<dbReference type="GO" id="GO:0005829">
    <property type="term" value="C:cytosol"/>
    <property type="evidence" value="ECO:0007669"/>
    <property type="project" value="TreeGrafter"/>
</dbReference>
<dbReference type="UniPathway" id="UPA00134">
    <property type="reaction ID" value="UER00194"/>
</dbReference>
<evidence type="ECO:0000256" key="5">
    <source>
        <dbReference type="ARBA" id="ARBA00022840"/>
    </source>
</evidence>
<protein>
    <recommendedName>
        <fullName evidence="7 8">Aspartate--ammonia ligase</fullName>
        <ecNumber evidence="7 8">6.3.1.1</ecNumber>
    </recommendedName>
    <alternativeName>
        <fullName evidence="7">Asparagine synthetase A</fullName>
    </alternativeName>
</protein>
<dbReference type="PROSITE" id="PS50862">
    <property type="entry name" value="AA_TRNA_LIGASE_II"/>
    <property type="match status" value="1"/>
</dbReference>
<reference evidence="11" key="1">
    <citation type="submission" date="2018-12" db="EMBL/GenBank/DDBJ databases">
        <title>Bacillus chawlae sp. nov., Bacillus glennii sp. nov., and Bacillus saganii sp. nov. Isolated from the Vehicle Assembly Building at Kennedy Space Center where the Viking Spacecraft were Assembled.</title>
        <authorList>
            <person name="Seuylemezian A."/>
            <person name="Vaishampayan P."/>
        </authorList>
    </citation>
    <scope>NUCLEOTIDE SEQUENCE [LARGE SCALE GENOMIC DNA]</scope>
    <source>
        <strain evidence="11">DSM 13966</strain>
    </source>
</reference>
<proteinExistence type="inferred from homology"/>
<keyword evidence="1 7" id="KW-0963">Cytoplasm</keyword>
<dbReference type="PANTHER" id="PTHR30073">
    <property type="entry name" value="ASPARTATE--AMMONIA LIGASE"/>
    <property type="match status" value="1"/>
</dbReference>
<comment type="caution">
    <text evidence="10">The sequence shown here is derived from an EMBL/GenBank/DDBJ whole genome shotgun (WGS) entry which is preliminary data.</text>
</comment>
<feature type="domain" description="Aminoacyl-transfer RNA synthetases class-II family profile" evidence="9">
    <location>
        <begin position="28"/>
        <end position="309"/>
    </location>
</feature>
<accession>A0A427TR93</accession>
<dbReference type="InterPro" id="IPR004618">
    <property type="entry name" value="AsnA"/>
</dbReference>
<organism evidence="10 11">
    <name type="scientific">Mesobacillus subterraneus</name>
    <dbReference type="NCBI Taxonomy" id="285983"/>
    <lineage>
        <taxon>Bacteria</taxon>
        <taxon>Bacillati</taxon>
        <taxon>Bacillota</taxon>
        <taxon>Bacilli</taxon>
        <taxon>Bacillales</taxon>
        <taxon>Bacillaceae</taxon>
        <taxon>Mesobacillus</taxon>
    </lineage>
</organism>
<evidence type="ECO:0000256" key="8">
    <source>
        <dbReference type="NCBIfam" id="TIGR00669"/>
    </source>
</evidence>
<evidence type="ECO:0000256" key="3">
    <source>
        <dbReference type="ARBA" id="ARBA00022605"/>
    </source>
</evidence>
<dbReference type="GO" id="GO:0016740">
    <property type="term" value="F:transferase activity"/>
    <property type="evidence" value="ECO:0007669"/>
    <property type="project" value="UniProtKB-ARBA"/>
</dbReference>
<comment type="similarity">
    <text evidence="7">Belongs to the class-II aminoacyl-tRNA synthetase family. AsnA subfamily.</text>
</comment>
<dbReference type="Proteomes" id="UP000279911">
    <property type="component" value="Unassembled WGS sequence"/>
</dbReference>
<dbReference type="GO" id="GO:0004071">
    <property type="term" value="F:aspartate-ammonia ligase activity"/>
    <property type="evidence" value="ECO:0007669"/>
    <property type="project" value="UniProtKB-UniRule"/>
</dbReference>
<comment type="subcellular location">
    <subcellularLocation>
        <location evidence="7">Cytoplasm</location>
    </subcellularLocation>
</comment>
<comment type="catalytic activity">
    <reaction evidence="7">
        <text>L-aspartate + NH4(+) + ATP = L-asparagine + AMP + diphosphate + H(+)</text>
        <dbReference type="Rhea" id="RHEA:11372"/>
        <dbReference type="ChEBI" id="CHEBI:15378"/>
        <dbReference type="ChEBI" id="CHEBI:28938"/>
        <dbReference type="ChEBI" id="CHEBI:29991"/>
        <dbReference type="ChEBI" id="CHEBI:30616"/>
        <dbReference type="ChEBI" id="CHEBI:33019"/>
        <dbReference type="ChEBI" id="CHEBI:58048"/>
        <dbReference type="ChEBI" id="CHEBI:456215"/>
        <dbReference type="EC" id="6.3.1.1"/>
    </reaction>
</comment>
<evidence type="ECO:0000256" key="2">
    <source>
        <dbReference type="ARBA" id="ARBA00022598"/>
    </source>
</evidence>
<evidence type="ECO:0000256" key="4">
    <source>
        <dbReference type="ARBA" id="ARBA00022741"/>
    </source>
</evidence>
<dbReference type="NCBIfam" id="TIGR00669">
    <property type="entry name" value="asnA"/>
    <property type="match status" value="1"/>
</dbReference>
<dbReference type="InterPro" id="IPR006195">
    <property type="entry name" value="aa-tRNA-synth_II"/>
</dbReference>
<evidence type="ECO:0000313" key="11">
    <source>
        <dbReference type="Proteomes" id="UP000279911"/>
    </source>
</evidence>
<dbReference type="GO" id="GO:0140096">
    <property type="term" value="F:catalytic activity, acting on a protein"/>
    <property type="evidence" value="ECO:0007669"/>
    <property type="project" value="UniProtKB-ARBA"/>
</dbReference>
<dbReference type="PANTHER" id="PTHR30073:SF5">
    <property type="entry name" value="ASPARTATE--AMMONIA LIGASE"/>
    <property type="match status" value="1"/>
</dbReference>
<evidence type="ECO:0000256" key="6">
    <source>
        <dbReference type="ARBA" id="ARBA00022888"/>
    </source>
</evidence>
<dbReference type="EC" id="6.3.1.1" evidence="7 8"/>
<dbReference type="Pfam" id="PF03590">
    <property type="entry name" value="AsnA"/>
    <property type="match status" value="1"/>
</dbReference>
<dbReference type="InterPro" id="IPR045864">
    <property type="entry name" value="aa-tRNA-synth_II/BPL/LPL"/>
</dbReference>
<keyword evidence="5 7" id="KW-0067">ATP-binding</keyword>
<keyword evidence="6 7" id="KW-0061">Asparagine biosynthesis</keyword>
<dbReference type="GO" id="GO:0005524">
    <property type="term" value="F:ATP binding"/>
    <property type="evidence" value="ECO:0007669"/>
    <property type="project" value="UniProtKB-UniRule"/>
</dbReference>
<dbReference type="PIRSF" id="PIRSF001555">
    <property type="entry name" value="Asp_ammon_ligase"/>
    <property type="match status" value="1"/>
</dbReference>
<keyword evidence="4 7" id="KW-0547">Nucleotide-binding</keyword>
<dbReference type="HAMAP" id="MF_00555">
    <property type="entry name" value="AsnA"/>
    <property type="match status" value="1"/>
</dbReference>
<dbReference type="AlphaFoldDB" id="A0A427TR93"/>